<keyword evidence="2" id="KW-1133">Transmembrane helix</keyword>
<dbReference type="Proteomes" id="UP000473531">
    <property type="component" value="Unassembled WGS sequence"/>
</dbReference>
<keyword evidence="2" id="KW-0472">Membrane</keyword>
<protein>
    <recommendedName>
        <fullName evidence="5">Heme exporter protein D</fullName>
    </recommendedName>
</protein>
<name>A0A6L7GEC0_9SPHN</name>
<sequence>MREGLNQMDFVIAAYAIGVVGTLAMVVWAWLAMRKAEARRDETRRHETRHNEASLDETRRP</sequence>
<feature type="region of interest" description="Disordered" evidence="1">
    <location>
        <begin position="37"/>
        <end position="61"/>
    </location>
</feature>
<organism evidence="3 4">
    <name type="scientific">Allopontixanthobacter confluentis</name>
    <dbReference type="NCBI Taxonomy" id="1849021"/>
    <lineage>
        <taxon>Bacteria</taxon>
        <taxon>Pseudomonadati</taxon>
        <taxon>Pseudomonadota</taxon>
        <taxon>Alphaproteobacteria</taxon>
        <taxon>Sphingomonadales</taxon>
        <taxon>Erythrobacteraceae</taxon>
        <taxon>Allopontixanthobacter</taxon>
    </lineage>
</organism>
<dbReference type="RefSeq" id="WP_160600061.1">
    <property type="nucleotide sequence ID" value="NZ_WTYU01000001.1"/>
</dbReference>
<accession>A0A6L7GEC0</accession>
<evidence type="ECO:0000313" key="4">
    <source>
        <dbReference type="Proteomes" id="UP000473531"/>
    </source>
</evidence>
<proteinExistence type="predicted"/>
<keyword evidence="2" id="KW-0812">Transmembrane</keyword>
<evidence type="ECO:0000313" key="3">
    <source>
        <dbReference type="EMBL" id="MXP13825.1"/>
    </source>
</evidence>
<gene>
    <name evidence="3" type="ORF">GRI44_03550</name>
</gene>
<reference evidence="3 4" key="1">
    <citation type="submission" date="2019-12" db="EMBL/GenBank/DDBJ databases">
        <title>Genomic-based taxomic classification of the family Erythrobacteraceae.</title>
        <authorList>
            <person name="Xu L."/>
        </authorList>
    </citation>
    <scope>NUCLEOTIDE SEQUENCE [LARGE SCALE GENOMIC DNA]</scope>
    <source>
        <strain evidence="3 4">KCTC 52259</strain>
    </source>
</reference>
<evidence type="ECO:0000256" key="1">
    <source>
        <dbReference type="SAM" id="MobiDB-lite"/>
    </source>
</evidence>
<evidence type="ECO:0000256" key="2">
    <source>
        <dbReference type="SAM" id="Phobius"/>
    </source>
</evidence>
<comment type="caution">
    <text evidence="3">The sequence shown here is derived from an EMBL/GenBank/DDBJ whole genome shotgun (WGS) entry which is preliminary data.</text>
</comment>
<keyword evidence="4" id="KW-1185">Reference proteome</keyword>
<dbReference type="OrthoDB" id="7411148at2"/>
<dbReference type="AlphaFoldDB" id="A0A6L7GEC0"/>
<evidence type="ECO:0008006" key="5">
    <source>
        <dbReference type="Google" id="ProtNLM"/>
    </source>
</evidence>
<feature type="transmembrane region" description="Helical" evidence="2">
    <location>
        <begin position="12"/>
        <end position="31"/>
    </location>
</feature>
<dbReference type="EMBL" id="WTYU01000001">
    <property type="protein sequence ID" value="MXP13825.1"/>
    <property type="molecule type" value="Genomic_DNA"/>
</dbReference>